<dbReference type="AlphaFoldDB" id="A0A8E2UXG6"/>
<accession>A0A8E2UXG6</accession>
<dbReference type="SUPFAM" id="SSF49401">
    <property type="entry name" value="Bacterial adhesins"/>
    <property type="match status" value="1"/>
</dbReference>
<evidence type="ECO:0000256" key="2">
    <source>
        <dbReference type="SAM" id="SignalP"/>
    </source>
</evidence>
<organism evidence="5 6">
    <name type="scientific">Burkholderia multivorans</name>
    <dbReference type="NCBI Taxonomy" id="87883"/>
    <lineage>
        <taxon>Bacteria</taxon>
        <taxon>Pseudomonadati</taxon>
        <taxon>Pseudomonadota</taxon>
        <taxon>Betaproteobacteria</taxon>
        <taxon>Burkholderiales</taxon>
        <taxon>Burkholderiaceae</taxon>
        <taxon>Burkholderia</taxon>
        <taxon>Burkholderia cepacia complex</taxon>
    </lineage>
</organism>
<dbReference type="InterPro" id="IPR000259">
    <property type="entry name" value="Adhesion_dom_fimbrial"/>
</dbReference>
<dbReference type="Proteomes" id="UP000237686">
    <property type="component" value="Unassembled WGS sequence"/>
</dbReference>
<dbReference type="InterPro" id="IPR036937">
    <property type="entry name" value="Adhesion_dom_fimbrial_sf"/>
</dbReference>
<reference evidence="4" key="2">
    <citation type="submission" date="2021-06" db="EMBL/GenBank/DDBJ databases">
        <title>A collection of bacterial strains from the Burkholderia cepacia Research Laboratory and Repository.</title>
        <authorList>
            <person name="Lipuma J."/>
            <person name="Spilker T."/>
        </authorList>
    </citation>
    <scope>NUCLEOTIDE SEQUENCE</scope>
    <source>
        <strain evidence="4">AU37435</strain>
    </source>
</reference>
<dbReference type="EMBL" id="PVFZ01000017">
    <property type="protein sequence ID" value="PRF26161.1"/>
    <property type="molecule type" value="Genomic_DNA"/>
</dbReference>
<dbReference type="GO" id="GO:0043709">
    <property type="term" value="P:cell adhesion involved in single-species biofilm formation"/>
    <property type="evidence" value="ECO:0007669"/>
    <property type="project" value="TreeGrafter"/>
</dbReference>
<evidence type="ECO:0000313" key="4">
    <source>
        <dbReference type="EMBL" id="MBU9358005.1"/>
    </source>
</evidence>
<evidence type="ECO:0000313" key="6">
    <source>
        <dbReference type="Proteomes" id="UP000237686"/>
    </source>
</evidence>
<gene>
    <name evidence="5" type="ORF">C6P98_07460</name>
    <name evidence="4" type="ORF">KTE52_16840</name>
</gene>
<reference evidence="5 6" key="1">
    <citation type="submission" date="2018-03" db="EMBL/GenBank/DDBJ databases">
        <authorList>
            <person name="Nguyen K."/>
            <person name="Fouts D."/>
            <person name="Sutton G."/>
        </authorList>
    </citation>
    <scope>NUCLEOTIDE SEQUENCE [LARGE SCALE GENOMIC DNA]</scope>
    <source>
        <strain evidence="5 6">AU17135</strain>
    </source>
</reference>
<dbReference type="PANTHER" id="PTHR33420:SF3">
    <property type="entry name" value="FIMBRIAL SUBUNIT ELFA"/>
    <property type="match status" value="1"/>
</dbReference>
<evidence type="ECO:0000256" key="1">
    <source>
        <dbReference type="ARBA" id="ARBA00022729"/>
    </source>
</evidence>
<dbReference type="InterPro" id="IPR050263">
    <property type="entry name" value="Bact_Fimbrial_Adh_Pro"/>
</dbReference>
<dbReference type="RefSeq" id="WP_006399073.1">
    <property type="nucleotide sequence ID" value="NZ_CADFDF010000005.1"/>
</dbReference>
<sequence>MNIMLRIIRPALVVAALIHSSLALSASIYAFGNAEMTAPTGIGVGTVFARYTLTPNDVCGKPVCTITQVLRYNKGSIWGSPTTSDSLETNVPGVSVQVVLDGKVVKERFSGRFSGTGEVQLLRNSAPISSGKFASGSFNTYYLLTYDDGSWAGTNTSIYLNGSVRAIAGACKIPEETVLMPTVYTSQFKGVGSSIGKTPFQIRVNDCPAGFNRVEFGFYPTQGVVSAIPGTLQLAPGSTTAGIGVQLTDEAGTPVTFQSPQLLSAYDRTVGGNYSIPMTASYVQTEPSMQPGPVNATMVVLLNYL</sequence>
<name>A0A8E2UXG6_9BURK</name>
<dbReference type="Pfam" id="PF00419">
    <property type="entry name" value="Fimbrial"/>
    <property type="match status" value="1"/>
</dbReference>
<comment type="caution">
    <text evidence="5">The sequence shown here is derived from an EMBL/GenBank/DDBJ whole genome shotgun (WGS) entry which is preliminary data.</text>
</comment>
<proteinExistence type="predicted"/>
<keyword evidence="1 2" id="KW-0732">Signal</keyword>
<feature type="signal peptide" evidence="2">
    <location>
        <begin position="1"/>
        <end position="25"/>
    </location>
</feature>
<dbReference type="InterPro" id="IPR008966">
    <property type="entry name" value="Adhesion_dom_sf"/>
</dbReference>
<evidence type="ECO:0000259" key="3">
    <source>
        <dbReference type="Pfam" id="PF00419"/>
    </source>
</evidence>
<feature type="chain" id="PRO_5042428664" evidence="2">
    <location>
        <begin position="26"/>
        <end position="305"/>
    </location>
</feature>
<dbReference type="Proteomes" id="UP001196915">
    <property type="component" value="Unassembled WGS sequence"/>
</dbReference>
<feature type="domain" description="Fimbrial-type adhesion" evidence="3">
    <location>
        <begin position="159"/>
        <end position="304"/>
    </location>
</feature>
<dbReference type="PANTHER" id="PTHR33420">
    <property type="entry name" value="FIMBRIAL SUBUNIT ELFA-RELATED"/>
    <property type="match status" value="1"/>
</dbReference>
<dbReference type="GO" id="GO:0009289">
    <property type="term" value="C:pilus"/>
    <property type="evidence" value="ECO:0007669"/>
    <property type="project" value="InterPro"/>
</dbReference>
<protein>
    <submittedName>
        <fullName evidence="5">Type 1 fimbrial protein</fullName>
    </submittedName>
</protein>
<evidence type="ECO:0000313" key="5">
    <source>
        <dbReference type="EMBL" id="PRF26161.1"/>
    </source>
</evidence>
<dbReference type="EMBL" id="JAHPMX010000007">
    <property type="protein sequence ID" value="MBU9358005.1"/>
    <property type="molecule type" value="Genomic_DNA"/>
</dbReference>
<dbReference type="Gene3D" id="2.60.40.1090">
    <property type="entry name" value="Fimbrial-type adhesion domain"/>
    <property type="match status" value="1"/>
</dbReference>